<dbReference type="PANTHER" id="PTHR32015:SF1">
    <property type="entry name" value="LIPASE"/>
    <property type="match status" value="1"/>
</dbReference>
<feature type="chain" id="PRO_5028899839" evidence="1">
    <location>
        <begin position="45"/>
        <end position="345"/>
    </location>
</feature>
<reference evidence="3 4" key="1">
    <citation type="submission" date="2019-12" db="EMBL/GenBank/DDBJ databases">
        <title>Corynebacterium sp. nov., isolated from feces of the Anser Albifrons in China.</title>
        <authorList>
            <person name="Liu Q."/>
        </authorList>
    </citation>
    <scope>NUCLEOTIDE SEQUENCE [LARGE SCALE GENOMIC DNA]</scope>
    <source>
        <strain evidence="3 4">4H37-19</strain>
    </source>
</reference>
<evidence type="ECO:0000313" key="4">
    <source>
        <dbReference type="Proteomes" id="UP000516320"/>
    </source>
</evidence>
<accession>A0A7H0SL58</accession>
<organism evidence="3 4">
    <name type="scientific">Corynebacterium poyangense</name>
    <dbReference type="NCBI Taxonomy" id="2684405"/>
    <lineage>
        <taxon>Bacteria</taxon>
        <taxon>Bacillati</taxon>
        <taxon>Actinomycetota</taxon>
        <taxon>Actinomycetes</taxon>
        <taxon>Mycobacteriales</taxon>
        <taxon>Corynebacteriaceae</taxon>
        <taxon>Corynebacterium</taxon>
    </lineage>
</organism>
<gene>
    <name evidence="3" type="ORF">GP475_00530</name>
</gene>
<feature type="domain" description="AB hydrolase-1" evidence="2">
    <location>
        <begin position="89"/>
        <end position="205"/>
    </location>
</feature>
<dbReference type="Gene3D" id="3.40.50.1820">
    <property type="entry name" value="alpha/beta hydrolase"/>
    <property type="match status" value="1"/>
</dbReference>
<keyword evidence="4" id="KW-1185">Reference proteome</keyword>
<feature type="signal peptide" evidence="1">
    <location>
        <begin position="1"/>
        <end position="44"/>
    </location>
</feature>
<evidence type="ECO:0000256" key="1">
    <source>
        <dbReference type="SAM" id="SignalP"/>
    </source>
</evidence>
<dbReference type="EMBL" id="CP046884">
    <property type="protein sequence ID" value="QNQ89283.1"/>
    <property type="molecule type" value="Genomic_DNA"/>
</dbReference>
<dbReference type="Pfam" id="PF00561">
    <property type="entry name" value="Abhydrolase_1"/>
    <property type="match status" value="1"/>
</dbReference>
<dbReference type="InterPro" id="IPR000073">
    <property type="entry name" value="AB_hydrolase_1"/>
</dbReference>
<dbReference type="Proteomes" id="UP000516320">
    <property type="component" value="Chromosome"/>
</dbReference>
<dbReference type="InterPro" id="IPR002918">
    <property type="entry name" value="Lipase_EstA/Esterase_EstB"/>
</dbReference>
<keyword evidence="3" id="KW-0378">Hydrolase</keyword>
<dbReference type="PANTHER" id="PTHR32015">
    <property type="entry name" value="FASTING INDUCED LIPASE"/>
    <property type="match status" value="1"/>
</dbReference>
<name>A0A7H0SL58_9CORY</name>
<sequence length="345" mass="36709">MIHVTSLRAPVRKLIPNMTALQLLSFLFISSICCICAVSPPAHAETTPSPITVSGHNFFNGIIREGINPGGKIPGTDDPSCVPSPQHKNPVVVLHGTFLNRQTGMASLIEDLQHDGYCVWAPTYGNDKEAPWPKSALGGATDIRSESAPEIAAYVDKVLAQTGAEKVDVVGHSQGTVQGVYLAAHTRPGKVAHVVAISPVYKGSASVPIVKPLLDQFIGPLPAFPAANDVAPGSDFLKELTSTKLVPDDVQLTNVVSRYDEIILPYTSGIVPETSNIHNVILQDGCPQDHSDHLAITASPRTIDIVKRALDPTWNKPISCVPVSPLTGSEVIYLNNQGISSTPVH</sequence>
<dbReference type="InterPro" id="IPR029058">
    <property type="entry name" value="AB_hydrolase_fold"/>
</dbReference>
<dbReference type="KEGG" id="cpoy:GP475_00530"/>
<dbReference type="GO" id="GO:0016042">
    <property type="term" value="P:lipid catabolic process"/>
    <property type="evidence" value="ECO:0007669"/>
    <property type="project" value="InterPro"/>
</dbReference>
<proteinExistence type="predicted"/>
<keyword evidence="1" id="KW-0732">Signal</keyword>
<evidence type="ECO:0000313" key="3">
    <source>
        <dbReference type="EMBL" id="QNQ89283.1"/>
    </source>
</evidence>
<dbReference type="SUPFAM" id="SSF53474">
    <property type="entry name" value="alpha/beta-Hydrolases"/>
    <property type="match status" value="1"/>
</dbReference>
<dbReference type="RefSeq" id="WP_187974738.1">
    <property type="nucleotide sequence ID" value="NZ_CP046884.1"/>
</dbReference>
<dbReference type="GO" id="GO:0016298">
    <property type="term" value="F:lipase activity"/>
    <property type="evidence" value="ECO:0007669"/>
    <property type="project" value="TreeGrafter"/>
</dbReference>
<protein>
    <submittedName>
        <fullName evidence="3">Alpha/beta fold hydrolase</fullName>
    </submittedName>
</protein>
<evidence type="ECO:0000259" key="2">
    <source>
        <dbReference type="Pfam" id="PF00561"/>
    </source>
</evidence>
<dbReference type="AlphaFoldDB" id="A0A7H0SL58"/>